<comment type="caution">
    <text evidence="7">The sequence shown here is derived from an EMBL/GenBank/DDBJ whole genome shotgun (WGS) entry which is preliminary data.</text>
</comment>
<protein>
    <recommendedName>
        <fullName evidence="6">Peptidase M10 metallopeptidase domain-containing protein</fullName>
    </recommendedName>
</protein>
<dbReference type="AlphaFoldDB" id="A0A7J7LG57"/>
<comment type="cofactor">
    <cofactor evidence="5">
        <name>Ca(2+)</name>
        <dbReference type="ChEBI" id="CHEBI:29108"/>
    </cofactor>
    <text evidence="5">Can bind about 5 Ca(2+) ions per subunit.</text>
</comment>
<dbReference type="InterPro" id="IPR021190">
    <property type="entry name" value="Pept_M10A"/>
</dbReference>
<name>A0A7J7LG57_9MAGN</name>
<organism evidence="7 8">
    <name type="scientific">Kingdonia uniflora</name>
    <dbReference type="NCBI Taxonomy" id="39325"/>
    <lineage>
        <taxon>Eukaryota</taxon>
        <taxon>Viridiplantae</taxon>
        <taxon>Streptophyta</taxon>
        <taxon>Embryophyta</taxon>
        <taxon>Tracheophyta</taxon>
        <taxon>Spermatophyta</taxon>
        <taxon>Magnoliopsida</taxon>
        <taxon>Ranunculales</taxon>
        <taxon>Circaeasteraceae</taxon>
        <taxon>Kingdonia</taxon>
    </lineage>
</organism>
<dbReference type="InterPro" id="IPR024079">
    <property type="entry name" value="MetalloPept_cat_dom_sf"/>
</dbReference>
<dbReference type="SUPFAM" id="SSF55486">
    <property type="entry name" value="Metalloproteases ('zincins'), catalytic domain"/>
    <property type="match status" value="1"/>
</dbReference>
<keyword evidence="5" id="KW-0106">Calcium</keyword>
<keyword evidence="2 5" id="KW-0479">Metal-binding</keyword>
<dbReference type="PANTHER" id="PTHR10201">
    <property type="entry name" value="MATRIX METALLOPROTEINASE"/>
    <property type="match status" value="1"/>
</dbReference>
<evidence type="ECO:0000313" key="7">
    <source>
        <dbReference type="EMBL" id="KAF6141627.1"/>
    </source>
</evidence>
<dbReference type="OrthoDB" id="406838at2759"/>
<evidence type="ECO:0000256" key="4">
    <source>
        <dbReference type="ARBA" id="ARBA00022833"/>
    </source>
</evidence>
<feature type="binding site" evidence="5">
    <location>
        <position position="62"/>
    </location>
    <ligand>
        <name>Zn(2+)</name>
        <dbReference type="ChEBI" id="CHEBI:29105"/>
        <label>1</label>
    </ligand>
</feature>
<gene>
    <name evidence="7" type="ORF">GIB67_001179</name>
</gene>
<accession>A0A7J7LG57</accession>
<feature type="binding site" evidence="5">
    <location>
        <position position="87"/>
    </location>
    <ligand>
        <name>Ca(2+)</name>
        <dbReference type="ChEBI" id="CHEBI:29108"/>
        <label>3</label>
    </ligand>
</feature>
<dbReference type="GO" id="GO:0008270">
    <property type="term" value="F:zinc ion binding"/>
    <property type="evidence" value="ECO:0007669"/>
    <property type="project" value="InterPro"/>
</dbReference>
<feature type="binding site" evidence="5">
    <location>
        <position position="68"/>
    </location>
    <ligand>
        <name>Ca(2+)</name>
        <dbReference type="ChEBI" id="CHEBI:29108"/>
        <label>3</label>
    </ligand>
</feature>
<keyword evidence="3" id="KW-0378">Hydrolase</keyword>
<keyword evidence="1" id="KW-0645">Protease</keyword>
<feature type="binding site" evidence="5">
    <location>
        <position position="85"/>
    </location>
    <ligand>
        <name>Zn(2+)</name>
        <dbReference type="ChEBI" id="CHEBI:29105"/>
        <label>1</label>
    </ligand>
</feature>
<dbReference type="GO" id="GO:0004222">
    <property type="term" value="F:metalloendopeptidase activity"/>
    <property type="evidence" value="ECO:0007669"/>
    <property type="project" value="InterPro"/>
</dbReference>
<dbReference type="PRINTS" id="PR00138">
    <property type="entry name" value="MATRIXIN"/>
</dbReference>
<keyword evidence="4 5" id="KW-0862">Zinc</keyword>
<evidence type="ECO:0000256" key="2">
    <source>
        <dbReference type="ARBA" id="ARBA00022723"/>
    </source>
</evidence>
<dbReference type="GO" id="GO:0030574">
    <property type="term" value="P:collagen catabolic process"/>
    <property type="evidence" value="ECO:0007669"/>
    <property type="project" value="TreeGrafter"/>
</dbReference>
<comment type="cofactor">
    <cofactor evidence="5">
        <name>Zn(2+)</name>
        <dbReference type="ChEBI" id="CHEBI:29105"/>
    </cofactor>
    <text evidence="5">Binds 2 Zn(2+) ions per subunit.</text>
</comment>
<dbReference type="PANTHER" id="PTHR10201:SF321">
    <property type="entry name" value="METALLOENDOPROTEINASE 4-MMP"/>
    <property type="match status" value="1"/>
</dbReference>
<dbReference type="EMBL" id="JACGCM010002300">
    <property type="protein sequence ID" value="KAF6141627.1"/>
    <property type="molecule type" value="Genomic_DNA"/>
</dbReference>
<sequence>MKLTYAITNENLIYYLSPSDIKAAINQAYSRWDCLIPVSFSEMLDCVTTHIKIGFYIGDLDDKYPLDGPHRVLAYASAAENGGVHFDATKTWAVDFRLDKSRDAIDL</sequence>
<reference evidence="7 8" key="1">
    <citation type="journal article" date="2020" name="IScience">
        <title>Genome Sequencing of the Endangered Kingdonia uniflora (Circaeasteraceae, Ranunculales) Reveals Potential Mechanisms of Evolutionary Specialization.</title>
        <authorList>
            <person name="Sun Y."/>
            <person name="Deng T."/>
            <person name="Zhang A."/>
            <person name="Moore M.J."/>
            <person name="Landis J.B."/>
            <person name="Lin N."/>
            <person name="Zhang H."/>
            <person name="Zhang X."/>
            <person name="Huang J."/>
            <person name="Zhang X."/>
            <person name="Sun H."/>
            <person name="Wang H."/>
        </authorList>
    </citation>
    <scope>NUCLEOTIDE SEQUENCE [LARGE SCALE GENOMIC DNA]</scope>
    <source>
        <strain evidence="7">TB1705</strain>
        <tissue evidence="7">Leaf</tissue>
    </source>
</reference>
<evidence type="ECO:0000313" key="8">
    <source>
        <dbReference type="Proteomes" id="UP000541444"/>
    </source>
</evidence>
<evidence type="ECO:0000256" key="5">
    <source>
        <dbReference type="PIRSR" id="PIRSR621190-2"/>
    </source>
</evidence>
<feature type="domain" description="Peptidase M10 metallopeptidase" evidence="6">
    <location>
        <begin position="2"/>
        <end position="96"/>
    </location>
</feature>
<evidence type="ECO:0000259" key="6">
    <source>
        <dbReference type="Pfam" id="PF00413"/>
    </source>
</evidence>
<dbReference type="GO" id="GO:0030198">
    <property type="term" value="P:extracellular matrix organization"/>
    <property type="evidence" value="ECO:0007669"/>
    <property type="project" value="TreeGrafter"/>
</dbReference>
<dbReference type="Pfam" id="PF00413">
    <property type="entry name" value="Peptidase_M10"/>
    <property type="match status" value="1"/>
</dbReference>
<evidence type="ECO:0000256" key="1">
    <source>
        <dbReference type="ARBA" id="ARBA00022670"/>
    </source>
</evidence>
<keyword evidence="8" id="KW-1185">Reference proteome</keyword>
<dbReference type="InterPro" id="IPR001818">
    <property type="entry name" value="Pept_M10_metallopeptidase"/>
</dbReference>
<evidence type="ECO:0000256" key="3">
    <source>
        <dbReference type="ARBA" id="ARBA00022801"/>
    </source>
</evidence>
<dbReference type="GO" id="GO:0031012">
    <property type="term" value="C:extracellular matrix"/>
    <property type="evidence" value="ECO:0007669"/>
    <property type="project" value="InterPro"/>
</dbReference>
<dbReference type="Proteomes" id="UP000541444">
    <property type="component" value="Unassembled WGS sequence"/>
</dbReference>
<proteinExistence type="predicted"/>
<dbReference type="Gene3D" id="3.40.390.10">
    <property type="entry name" value="Collagenase (Catalytic Domain)"/>
    <property type="match status" value="1"/>
</dbReference>
<feature type="binding site" evidence="5">
    <location>
        <position position="67"/>
    </location>
    <ligand>
        <name>Ca(2+)</name>
        <dbReference type="ChEBI" id="CHEBI:29108"/>
        <label>3</label>
    </ligand>
</feature>
<dbReference type="GO" id="GO:0006508">
    <property type="term" value="P:proteolysis"/>
    <property type="evidence" value="ECO:0007669"/>
    <property type="project" value="UniProtKB-KW"/>
</dbReference>